<dbReference type="GO" id="GO:0005764">
    <property type="term" value="C:lysosome"/>
    <property type="evidence" value="ECO:0007669"/>
    <property type="project" value="UniProtKB-SubCell"/>
</dbReference>
<dbReference type="Pfam" id="PF00112">
    <property type="entry name" value="Peptidase_C1"/>
    <property type="match status" value="1"/>
</dbReference>
<dbReference type="FunFam" id="3.90.70.10:FF:000103">
    <property type="entry name" value="Hypothetical LOC496748"/>
    <property type="match status" value="1"/>
</dbReference>
<keyword evidence="8" id="KW-0645">Protease</keyword>
<dbReference type="InterPro" id="IPR013201">
    <property type="entry name" value="Prot_inhib_I29"/>
</dbReference>
<evidence type="ECO:0000256" key="5">
    <source>
        <dbReference type="SAM" id="SignalP"/>
    </source>
</evidence>
<proteinExistence type="inferred from homology"/>
<feature type="domain" description="Peptidase C1A papain C-terminal" evidence="6">
    <location>
        <begin position="118"/>
        <end position="342"/>
    </location>
</feature>
<dbReference type="SUPFAM" id="SSF54001">
    <property type="entry name" value="Cysteine proteinases"/>
    <property type="match status" value="1"/>
</dbReference>
<feature type="signal peptide" evidence="5">
    <location>
        <begin position="1"/>
        <end position="19"/>
    </location>
</feature>
<keyword evidence="5" id="KW-0732">Signal</keyword>
<dbReference type="PANTHER" id="PTHR12411">
    <property type="entry name" value="CYSTEINE PROTEASE FAMILY C1-RELATED"/>
    <property type="match status" value="1"/>
</dbReference>
<dbReference type="PRINTS" id="PR00705">
    <property type="entry name" value="PAPAIN"/>
</dbReference>
<reference evidence="8 9" key="1">
    <citation type="submission" date="2015-12" db="EMBL/GenBank/DDBJ databases">
        <title>Dictyostelia acquired genes for synthesis and detection of signals that induce cell-type specialization by lateral gene transfer from prokaryotes.</title>
        <authorList>
            <person name="Gloeckner G."/>
            <person name="Schaap P."/>
        </authorList>
    </citation>
    <scope>NUCLEOTIDE SEQUENCE [LARGE SCALE GENOMIC DNA]</scope>
    <source>
        <strain evidence="8 9">TK</strain>
    </source>
</reference>
<dbReference type="SMART" id="SM00848">
    <property type="entry name" value="Inhibitor_I29"/>
    <property type="match status" value="1"/>
</dbReference>
<dbReference type="InterPro" id="IPR000169">
    <property type="entry name" value="Pept_cys_AS"/>
</dbReference>
<evidence type="ECO:0000256" key="1">
    <source>
        <dbReference type="ARBA" id="ARBA00004371"/>
    </source>
</evidence>
<dbReference type="OrthoDB" id="387093at2759"/>
<evidence type="ECO:0000313" key="8">
    <source>
        <dbReference type="EMBL" id="KYR01077.1"/>
    </source>
</evidence>
<evidence type="ECO:0000256" key="2">
    <source>
        <dbReference type="ARBA" id="ARBA00008455"/>
    </source>
</evidence>
<keyword evidence="3" id="KW-1015">Disulfide bond</keyword>
<keyword evidence="9" id="KW-1185">Reference proteome</keyword>
<protein>
    <submittedName>
        <fullName evidence="8">Cysteine protease</fullName>
    </submittedName>
</protein>
<dbReference type="InterPro" id="IPR013128">
    <property type="entry name" value="Peptidase_C1A"/>
</dbReference>
<dbReference type="PROSITE" id="PS00139">
    <property type="entry name" value="THIOL_PROTEASE_CYS"/>
    <property type="match status" value="1"/>
</dbReference>
<gene>
    <name evidence="8" type="ORF">DLAC_02173</name>
</gene>
<dbReference type="Gene3D" id="3.90.70.10">
    <property type="entry name" value="Cysteine proteinases"/>
    <property type="match status" value="1"/>
</dbReference>
<dbReference type="PROSITE" id="PS00639">
    <property type="entry name" value="THIOL_PROTEASE_HIS"/>
    <property type="match status" value="1"/>
</dbReference>
<comment type="subcellular location">
    <subcellularLocation>
        <location evidence="1">Lysosome</location>
    </subcellularLocation>
</comment>
<accession>A0A152A4R0</accession>
<keyword evidence="4" id="KW-0458">Lysosome</keyword>
<dbReference type="InterPro" id="IPR025660">
    <property type="entry name" value="Pept_his_AS"/>
</dbReference>
<dbReference type="Pfam" id="PF08246">
    <property type="entry name" value="Inhibitor_I29"/>
    <property type="match status" value="1"/>
</dbReference>
<dbReference type="GO" id="GO:0006508">
    <property type="term" value="P:proteolysis"/>
    <property type="evidence" value="ECO:0007669"/>
    <property type="project" value="UniProtKB-KW"/>
</dbReference>
<organism evidence="8 9">
    <name type="scientific">Tieghemostelium lacteum</name>
    <name type="common">Slime mold</name>
    <name type="synonym">Dictyostelium lacteum</name>
    <dbReference type="NCBI Taxonomy" id="361077"/>
    <lineage>
        <taxon>Eukaryota</taxon>
        <taxon>Amoebozoa</taxon>
        <taxon>Evosea</taxon>
        <taxon>Eumycetozoa</taxon>
        <taxon>Dictyostelia</taxon>
        <taxon>Dictyosteliales</taxon>
        <taxon>Raperosteliaceae</taxon>
        <taxon>Tieghemostelium</taxon>
    </lineage>
</organism>
<evidence type="ECO:0000259" key="6">
    <source>
        <dbReference type="SMART" id="SM00645"/>
    </source>
</evidence>
<dbReference type="AlphaFoldDB" id="A0A152A4R0"/>
<dbReference type="EMBL" id="LODT01000011">
    <property type="protein sequence ID" value="KYR01077.1"/>
    <property type="molecule type" value="Genomic_DNA"/>
</dbReference>
<feature type="domain" description="Cathepsin propeptide inhibitor" evidence="7">
    <location>
        <begin position="29"/>
        <end position="88"/>
    </location>
</feature>
<dbReference type="PROSITE" id="PS00640">
    <property type="entry name" value="THIOL_PROTEASE_ASN"/>
    <property type="match status" value="1"/>
</dbReference>
<keyword evidence="8" id="KW-0378">Hydrolase</keyword>
<dbReference type="InterPro" id="IPR039417">
    <property type="entry name" value="Peptidase_C1A_papain-like"/>
</dbReference>
<evidence type="ECO:0000259" key="7">
    <source>
        <dbReference type="SMART" id="SM00848"/>
    </source>
</evidence>
<dbReference type="SMART" id="SM00645">
    <property type="entry name" value="Pept_C1"/>
    <property type="match status" value="1"/>
</dbReference>
<comment type="similarity">
    <text evidence="2">Belongs to the peptidase C1 family.</text>
</comment>
<dbReference type="GO" id="GO:0008234">
    <property type="term" value="F:cysteine-type peptidase activity"/>
    <property type="evidence" value="ECO:0007669"/>
    <property type="project" value="InterPro"/>
</dbReference>
<comment type="caution">
    <text evidence="8">The sequence shown here is derived from an EMBL/GenBank/DDBJ whole genome shotgun (WGS) entry which is preliminary data.</text>
</comment>
<evidence type="ECO:0000313" key="9">
    <source>
        <dbReference type="Proteomes" id="UP000076078"/>
    </source>
</evidence>
<feature type="chain" id="PRO_5018791718" evidence="5">
    <location>
        <begin position="20"/>
        <end position="350"/>
    </location>
</feature>
<dbReference type="InterPro" id="IPR000668">
    <property type="entry name" value="Peptidase_C1A_C"/>
</dbReference>
<dbReference type="Proteomes" id="UP000076078">
    <property type="component" value="Unassembled WGS sequence"/>
</dbReference>
<name>A0A152A4R0_TIELA</name>
<sequence>MMMKSIILAVLLFTALAVARKHTIEESKFIQFQMKYNKHYASEEFAAKFETFKSNLNRIAQLNKQAKQLKSSTQFGVNEFADLSAAEFRQYYLNSKIATPSASLPFAPLLSANVLAAIPDSVDWRTKGAVTPVKNQGQCGSCWSFSTTGNVEGQWFLYSGNNELVGLSEQNLVDCDHECMEYEGQQSCDAGCDGGLQPNAFTYIIKNGGIDTEASYPYLAVDSKCAFKSSNVGATINSFVMIPNNETQMAGYVANQGPISIAADAEEWQFYLGGVFDFPCGKTLDHGILIVGYGSENDIFGKQKDFWIVKNSWGPSWGEQGYLKIARGVNECGLANFPSTSVVGSSSSSN</sequence>
<dbReference type="InParanoid" id="A0A152A4R0"/>
<evidence type="ECO:0000256" key="4">
    <source>
        <dbReference type="ARBA" id="ARBA00023228"/>
    </source>
</evidence>
<dbReference type="FunCoup" id="A0A152A4R0">
    <property type="interactions" value="12"/>
</dbReference>
<dbReference type="InterPro" id="IPR038765">
    <property type="entry name" value="Papain-like_cys_pep_sf"/>
</dbReference>
<dbReference type="InterPro" id="IPR025661">
    <property type="entry name" value="Pept_asp_AS"/>
</dbReference>
<evidence type="ECO:0000256" key="3">
    <source>
        <dbReference type="ARBA" id="ARBA00023157"/>
    </source>
</evidence>
<dbReference type="STRING" id="361077.A0A152A4R0"/>
<dbReference type="CDD" id="cd02248">
    <property type="entry name" value="Peptidase_C1A"/>
    <property type="match status" value="1"/>
</dbReference>
<dbReference type="OMA" id="AKPPYWI"/>